<organism evidence="1 2">
    <name type="scientific">Arthrobacter alpinus</name>
    <dbReference type="NCBI Taxonomy" id="656366"/>
    <lineage>
        <taxon>Bacteria</taxon>
        <taxon>Bacillati</taxon>
        <taxon>Actinomycetota</taxon>
        <taxon>Actinomycetes</taxon>
        <taxon>Micrococcales</taxon>
        <taxon>Micrococcaceae</taxon>
        <taxon>Arthrobacter</taxon>
    </lineage>
</organism>
<keyword evidence="2" id="KW-1185">Reference proteome</keyword>
<accession>A0A0M4QKT5</accession>
<name>A0A0M4QKT5_9MICC</name>
<dbReference type="PATRIC" id="fig|656366.3.peg.323"/>
<sequence length="138" mass="14626">MDIAPTLLGILGFGGQVPEHMQGKDVSASLLSHTHPTAAALTPPLTTPHTLYFYYPRNADDVSIRGLRTAIGKFVASFHPVHGLSTSLYDLANAPFEQSNITDATRISHHAAGLRTALADAKQRWAGESALATLIGAP</sequence>
<dbReference type="Gene3D" id="3.40.720.10">
    <property type="entry name" value="Alkaline Phosphatase, subunit A"/>
    <property type="match status" value="1"/>
</dbReference>
<evidence type="ECO:0000313" key="1">
    <source>
        <dbReference type="EMBL" id="ALE91322.1"/>
    </source>
</evidence>
<dbReference type="InterPro" id="IPR017850">
    <property type="entry name" value="Alkaline_phosphatase_core_sf"/>
</dbReference>
<dbReference type="RefSeq" id="WP_062005048.1">
    <property type="nucleotide sequence ID" value="NZ_CP012677.1"/>
</dbReference>
<dbReference type="EMBL" id="CP012677">
    <property type="protein sequence ID" value="ALE91322.1"/>
    <property type="molecule type" value="Genomic_DNA"/>
</dbReference>
<dbReference type="SUPFAM" id="SSF53649">
    <property type="entry name" value="Alkaline phosphatase-like"/>
    <property type="match status" value="1"/>
</dbReference>
<proteinExistence type="predicted"/>
<dbReference type="KEGG" id="aaq:AOC05_01435"/>
<dbReference type="AlphaFoldDB" id="A0A0M4QKT5"/>
<evidence type="ECO:0000313" key="2">
    <source>
        <dbReference type="Proteomes" id="UP000062833"/>
    </source>
</evidence>
<protein>
    <submittedName>
        <fullName evidence="1">Uncharacterized protein</fullName>
    </submittedName>
</protein>
<dbReference type="Proteomes" id="UP000062833">
    <property type="component" value="Chromosome"/>
</dbReference>
<gene>
    <name evidence="1" type="ORF">AOC05_01435</name>
</gene>
<reference evidence="2" key="1">
    <citation type="submission" date="2015-09" db="EMBL/GenBank/DDBJ databases">
        <title>Complete genome of Arthrobacter alpinus strain R3.8.</title>
        <authorList>
            <person name="See-Too W.S."/>
            <person name="Chan K.G."/>
        </authorList>
    </citation>
    <scope>NUCLEOTIDE SEQUENCE [LARGE SCALE GENOMIC DNA]</scope>
    <source>
        <strain evidence="2">R3.8</strain>
    </source>
</reference>